<proteinExistence type="predicted"/>
<comment type="caution">
    <text evidence="1">The sequence shown here is derived from an EMBL/GenBank/DDBJ whole genome shotgun (WGS) entry which is preliminary data.</text>
</comment>
<dbReference type="AlphaFoldDB" id="A0A5C5V697"/>
<dbReference type="Proteomes" id="UP000316714">
    <property type="component" value="Unassembled WGS sequence"/>
</dbReference>
<name>A0A5C5V697_9BACT</name>
<evidence type="ECO:0000313" key="1">
    <source>
        <dbReference type="EMBL" id="TWT34046.1"/>
    </source>
</evidence>
<evidence type="ECO:0000313" key="2">
    <source>
        <dbReference type="Proteomes" id="UP000316714"/>
    </source>
</evidence>
<gene>
    <name evidence="1" type="ORF">KOR34_38820</name>
</gene>
<accession>A0A5C5V697</accession>
<dbReference type="RefSeq" id="WP_146567163.1">
    <property type="nucleotide sequence ID" value="NZ_SIHJ01000002.1"/>
</dbReference>
<keyword evidence="2" id="KW-1185">Reference proteome</keyword>
<organism evidence="1 2">
    <name type="scientific">Posidoniimonas corsicana</name>
    <dbReference type="NCBI Taxonomy" id="1938618"/>
    <lineage>
        <taxon>Bacteria</taxon>
        <taxon>Pseudomonadati</taxon>
        <taxon>Planctomycetota</taxon>
        <taxon>Planctomycetia</taxon>
        <taxon>Pirellulales</taxon>
        <taxon>Lacipirellulaceae</taxon>
        <taxon>Posidoniimonas</taxon>
    </lineage>
</organism>
<protein>
    <submittedName>
        <fullName evidence="1">Uncharacterized protein</fullName>
    </submittedName>
</protein>
<sequence>MLTYLRRLITLDIWVGTPRSQPLKEHATPESLFTVLVDSKQVRCVLPDGREQAIRWEDLAEVEIQTNDSGPFGMDVWWVLVPDGGASPCSIPQGASGDAPLLDKLFQLPGFDYEAFSDAMGCTDNRQFLCWRRKDATRPTR</sequence>
<dbReference type="EMBL" id="SIHJ01000002">
    <property type="protein sequence ID" value="TWT34046.1"/>
    <property type="molecule type" value="Genomic_DNA"/>
</dbReference>
<dbReference type="OrthoDB" id="1163947at2"/>
<reference evidence="1 2" key="1">
    <citation type="submission" date="2019-02" db="EMBL/GenBank/DDBJ databases">
        <title>Deep-cultivation of Planctomycetes and their phenomic and genomic characterization uncovers novel biology.</title>
        <authorList>
            <person name="Wiegand S."/>
            <person name="Jogler M."/>
            <person name="Boedeker C."/>
            <person name="Pinto D."/>
            <person name="Vollmers J."/>
            <person name="Rivas-Marin E."/>
            <person name="Kohn T."/>
            <person name="Peeters S.H."/>
            <person name="Heuer A."/>
            <person name="Rast P."/>
            <person name="Oberbeckmann S."/>
            <person name="Bunk B."/>
            <person name="Jeske O."/>
            <person name="Meyerdierks A."/>
            <person name="Storesund J.E."/>
            <person name="Kallscheuer N."/>
            <person name="Luecker S."/>
            <person name="Lage O.M."/>
            <person name="Pohl T."/>
            <person name="Merkel B.J."/>
            <person name="Hornburger P."/>
            <person name="Mueller R.-W."/>
            <person name="Bruemmer F."/>
            <person name="Labrenz M."/>
            <person name="Spormann A.M."/>
            <person name="Op Den Camp H."/>
            <person name="Overmann J."/>
            <person name="Amann R."/>
            <person name="Jetten M.S.M."/>
            <person name="Mascher T."/>
            <person name="Medema M.H."/>
            <person name="Devos D.P."/>
            <person name="Kaster A.-K."/>
            <person name="Ovreas L."/>
            <person name="Rohde M."/>
            <person name="Galperin M.Y."/>
            <person name="Jogler C."/>
        </authorList>
    </citation>
    <scope>NUCLEOTIDE SEQUENCE [LARGE SCALE GENOMIC DNA]</scope>
    <source>
        <strain evidence="1 2">KOR34</strain>
    </source>
</reference>